<proteinExistence type="predicted"/>
<evidence type="ECO:0000313" key="2">
    <source>
        <dbReference type="EMBL" id="KAL2492915.1"/>
    </source>
</evidence>
<dbReference type="Proteomes" id="UP001604336">
    <property type="component" value="Unassembled WGS sequence"/>
</dbReference>
<dbReference type="EMBL" id="JBFOLK010000008">
    <property type="protein sequence ID" value="KAL2492915.1"/>
    <property type="molecule type" value="Genomic_DNA"/>
</dbReference>
<sequence length="649" mass="73271">MKRVIENSEVGNENFGFKKVRFFDGIDENHRGFETISGGEEKGIIENGVMGVQAIEQNDLLIENEASRSSEMDSSLLRVHDESKWDFDINFDLIFNTRKEENWLDFDINVPSVSNFDMKNGGTEMVFQEYTQCEPAINQRIVEIIDIMSDESDDEVEIIAYKKDDIKKGKQIEVENLNLGLAMIEMENIVGESSLGSGGEKRYAREEKGKAPVVDSWLSVGPNYPIDLSVGPNHPIDLSVGPNYPIDLDLWPDIEGLLDICETWEDVHLLGTSCIEFREEQPPALADRAEILIRQEVGTVRYRGVSRQSAKQLARVDYLTDEFGNGSSSQEHKLPPLEADVQLGNSPGPFSDALKMIRARNVRPDAQKLIEWKPLEENHGRSVTMPLVPSLLDLSLRALAENAEGIVSLELVPDILRRRLTDLLCDIRKMDVHILDLLVKGCPTEIRIKNCSWLTEKQFTQTFKNCESKCLRVLDKHRLRERWFDNATHISLNRLENVFINCDDRRDQYKLGLALLIEGVLKPMDRRKINIETLSLVDNLEVCYDYPWGRPSFFTLLGSLLTSVQLPDRGREIRQYTIYGFPMIFQEDGGGEEGDGEEEDGGGEEDGGEEQGGQEFGGGENDDGEEQEEQGGQEFGRGAKDDGEEQGGQ</sequence>
<keyword evidence="3" id="KW-1185">Reference proteome</keyword>
<feature type="compositionally biased region" description="Acidic residues" evidence="1">
    <location>
        <begin position="589"/>
        <end position="609"/>
    </location>
</feature>
<evidence type="ECO:0008006" key="4">
    <source>
        <dbReference type="Google" id="ProtNLM"/>
    </source>
</evidence>
<dbReference type="AlphaFoldDB" id="A0ABD1RWU1"/>
<protein>
    <recommendedName>
        <fullName evidence="4">DUF1985 domain-containing protein</fullName>
    </recommendedName>
</protein>
<evidence type="ECO:0000313" key="3">
    <source>
        <dbReference type="Proteomes" id="UP001604336"/>
    </source>
</evidence>
<feature type="region of interest" description="Disordered" evidence="1">
    <location>
        <begin position="585"/>
        <end position="649"/>
    </location>
</feature>
<reference evidence="3" key="1">
    <citation type="submission" date="2024-07" db="EMBL/GenBank/DDBJ databases">
        <title>Two chromosome-level genome assemblies of Korean endemic species Abeliophyllum distichum and Forsythia ovata (Oleaceae).</title>
        <authorList>
            <person name="Jang H."/>
        </authorList>
    </citation>
    <scope>NUCLEOTIDE SEQUENCE [LARGE SCALE GENOMIC DNA]</scope>
</reference>
<comment type="caution">
    <text evidence="2">The sequence shown here is derived from an EMBL/GenBank/DDBJ whole genome shotgun (WGS) entry which is preliminary data.</text>
</comment>
<name>A0ABD1RWU1_9LAMI</name>
<feature type="compositionally biased region" description="Acidic residues" evidence="1">
    <location>
        <begin position="620"/>
        <end position="631"/>
    </location>
</feature>
<feature type="compositionally biased region" description="Gly residues" evidence="1">
    <location>
        <begin position="610"/>
        <end position="619"/>
    </location>
</feature>
<gene>
    <name evidence="2" type="ORF">Adt_28543</name>
</gene>
<accession>A0ABD1RWU1</accession>
<organism evidence="2 3">
    <name type="scientific">Abeliophyllum distichum</name>
    <dbReference type="NCBI Taxonomy" id="126358"/>
    <lineage>
        <taxon>Eukaryota</taxon>
        <taxon>Viridiplantae</taxon>
        <taxon>Streptophyta</taxon>
        <taxon>Embryophyta</taxon>
        <taxon>Tracheophyta</taxon>
        <taxon>Spermatophyta</taxon>
        <taxon>Magnoliopsida</taxon>
        <taxon>eudicotyledons</taxon>
        <taxon>Gunneridae</taxon>
        <taxon>Pentapetalae</taxon>
        <taxon>asterids</taxon>
        <taxon>lamiids</taxon>
        <taxon>Lamiales</taxon>
        <taxon>Oleaceae</taxon>
        <taxon>Forsythieae</taxon>
        <taxon>Abeliophyllum</taxon>
    </lineage>
</organism>
<evidence type="ECO:0000256" key="1">
    <source>
        <dbReference type="SAM" id="MobiDB-lite"/>
    </source>
</evidence>